<proteinExistence type="predicted"/>
<dbReference type="RefSeq" id="WP_328855921.1">
    <property type="nucleotide sequence ID" value="NZ_CP108021.1"/>
</dbReference>
<gene>
    <name evidence="1" type="ORF">OG579_10695</name>
</gene>
<dbReference type="EMBL" id="CP108021">
    <property type="protein sequence ID" value="WUM18232.1"/>
    <property type="molecule type" value="Genomic_DNA"/>
</dbReference>
<evidence type="ECO:0000313" key="1">
    <source>
        <dbReference type="EMBL" id="WUM18232.1"/>
    </source>
</evidence>
<name>A0AAU4JWS3_9NOCA</name>
<accession>A0AAU4JWS3</accession>
<dbReference type="KEGG" id="whr:OG579_10695"/>
<organism evidence="1 2">
    <name type="scientific">Williamsia herbipolensis</name>
    <dbReference type="NCBI Taxonomy" id="1603258"/>
    <lineage>
        <taxon>Bacteria</taxon>
        <taxon>Bacillati</taxon>
        <taxon>Actinomycetota</taxon>
        <taxon>Actinomycetes</taxon>
        <taxon>Mycobacteriales</taxon>
        <taxon>Nocardiaceae</taxon>
        <taxon>Williamsia</taxon>
    </lineage>
</organism>
<sequence length="272" mass="29476">MAEPTSETSAWTLSPLQFRLLWGDAAGAQFPTELCAFGDEKYDTADHQVAAENAELTRLRAAMTPAKSEAIAALTRPRYTIGLLGLDARKPLSDTSSHVRVVSAWGGEGDHVIVVRQKPGPSPSHGGEVSVTRSRLDTWTDDLVRLLPRSTAAGRLPADPNVPFYDLPIDVEVLRQVSADAPKTTAAGVFVHEKPTTCGSIRVQVGSEVDGRRPERLTLQYRDVEKDGRYLLVIDTPGTAVGVDDAKMASSMRRAVNAVKKRYDARASAEWG</sequence>
<evidence type="ECO:0000313" key="2">
    <source>
        <dbReference type="Proteomes" id="UP001432128"/>
    </source>
</evidence>
<reference evidence="1 2" key="1">
    <citation type="submission" date="2022-10" db="EMBL/GenBank/DDBJ databases">
        <title>The complete genomes of actinobacterial strains from the NBC collection.</title>
        <authorList>
            <person name="Joergensen T.S."/>
            <person name="Alvarez Arevalo M."/>
            <person name="Sterndorff E.B."/>
            <person name="Faurdal D."/>
            <person name="Vuksanovic O."/>
            <person name="Mourched A.-S."/>
            <person name="Charusanti P."/>
            <person name="Shaw S."/>
            <person name="Blin K."/>
            <person name="Weber T."/>
        </authorList>
    </citation>
    <scope>NUCLEOTIDE SEQUENCE [LARGE SCALE GENOMIC DNA]</scope>
    <source>
        <strain evidence="1 2">NBC_00319</strain>
    </source>
</reference>
<evidence type="ECO:0008006" key="3">
    <source>
        <dbReference type="Google" id="ProtNLM"/>
    </source>
</evidence>
<dbReference type="Proteomes" id="UP001432128">
    <property type="component" value="Chromosome"/>
</dbReference>
<keyword evidence="2" id="KW-1185">Reference proteome</keyword>
<protein>
    <recommendedName>
        <fullName evidence="3">ESX secretion-associated protein EspG</fullName>
    </recommendedName>
</protein>
<dbReference type="AlphaFoldDB" id="A0AAU4JWS3"/>